<dbReference type="RefSeq" id="WP_129719878.1">
    <property type="nucleotide sequence ID" value="NZ_LR214951.1"/>
</dbReference>
<dbReference type="InterPro" id="IPR046348">
    <property type="entry name" value="SIS_dom_sf"/>
</dbReference>
<gene>
    <name evidence="6" type="primary">gntR_3</name>
    <name evidence="6" type="ORF">NCTC10166_00471</name>
</gene>
<dbReference type="Pfam" id="PF01418">
    <property type="entry name" value="HTH_6"/>
    <property type="match status" value="1"/>
</dbReference>
<organism evidence="6 7">
    <name type="scientific">Mesomycoplasma neurolyticum</name>
    <dbReference type="NCBI Taxonomy" id="2120"/>
    <lineage>
        <taxon>Bacteria</taxon>
        <taxon>Bacillati</taxon>
        <taxon>Mycoplasmatota</taxon>
        <taxon>Mycoplasmoidales</taxon>
        <taxon>Metamycoplasmataceae</taxon>
        <taxon>Mesomycoplasma</taxon>
    </lineage>
</organism>
<dbReference type="Pfam" id="PF01380">
    <property type="entry name" value="SIS"/>
    <property type="match status" value="1"/>
</dbReference>
<reference evidence="6 7" key="1">
    <citation type="submission" date="2019-01" db="EMBL/GenBank/DDBJ databases">
        <authorList>
            <consortium name="Pathogen Informatics"/>
        </authorList>
    </citation>
    <scope>NUCLEOTIDE SEQUENCE [LARGE SCALE GENOMIC DNA]</scope>
    <source>
        <strain evidence="6 7">NCTC10166</strain>
    </source>
</reference>
<dbReference type="EMBL" id="LR214951">
    <property type="protein sequence ID" value="VEU59493.1"/>
    <property type="molecule type" value="Genomic_DNA"/>
</dbReference>
<dbReference type="AlphaFoldDB" id="A0A449A5Q9"/>
<dbReference type="InterPro" id="IPR047640">
    <property type="entry name" value="RpiR-like"/>
</dbReference>
<evidence type="ECO:0000313" key="7">
    <source>
        <dbReference type="Proteomes" id="UP000289440"/>
    </source>
</evidence>
<dbReference type="PANTHER" id="PTHR30514">
    <property type="entry name" value="GLUCOKINASE"/>
    <property type="match status" value="1"/>
</dbReference>
<dbReference type="CDD" id="cd05013">
    <property type="entry name" value="SIS_RpiR"/>
    <property type="match status" value="1"/>
</dbReference>
<dbReference type="OrthoDB" id="3684496at2"/>
<evidence type="ECO:0000313" key="6">
    <source>
        <dbReference type="EMBL" id="VEU59493.1"/>
    </source>
</evidence>
<dbReference type="GO" id="GO:0097367">
    <property type="term" value="F:carbohydrate derivative binding"/>
    <property type="evidence" value="ECO:0007669"/>
    <property type="project" value="InterPro"/>
</dbReference>
<dbReference type="InterPro" id="IPR009057">
    <property type="entry name" value="Homeodomain-like_sf"/>
</dbReference>
<dbReference type="InterPro" id="IPR000281">
    <property type="entry name" value="HTH_RpiR"/>
</dbReference>
<feature type="domain" description="HTH rpiR-type" evidence="4">
    <location>
        <begin position="5"/>
        <end position="81"/>
    </location>
</feature>
<keyword evidence="1" id="KW-0805">Transcription regulation</keyword>
<dbReference type="SUPFAM" id="SSF53697">
    <property type="entry name" value="SIS domain"/>
    <property type="match status" value="1"/>
</dbReference>
<dbReference type="InterPro" id="IPR036388">
    <property type="entry name" value="WH-like_DNA-bd_sf"/>
</dbReference>
<sequence>MRKYNIIITLEKYDYQNINLTHKEISKYFLQNLNKIKSLPIKTVAKNSNCSQSSVSSFVKKLGFNNYKELLYEIDESFNLFSFNSKNNIFISDELKIENYYKKTIGNINYAFKKNKNNLLKVVDKIKKSKKIFIFGKGSNIEIIIIFYNYLIKNNYNAFSSYDLDVQKKWIDILSEDDLCIFFSFSGETEEILNIFLEVKKTKAKTVSLSSNIKSQLMQDANEHLVIYQNEDIFEQHTSARISYIFLIMQIMNLLKN</sequence>
<keyword evidence="2" id="KW-0238">DNA-binding</keyword>
<dbReference type="GO" id="GO:0003700">
    <property type="term" value="F:DNA-binding transcription factor activity"/>
    <property type="evidence" value="ECO:0007669"/>
    <property type="project" value="InterPro"/>
</dbReference>
<evidence type="ECO:0000259" key="4">
    <source>
        <dbReference type="PROSITE" id="PS51071"/>
    </source>
</evidence>
<evidence type="ECO:0000256" key="3">
    <source>
        <dbReference type="ARBA" id="ARBA00023163"/>
    </source>
</evidence>
<dbReference type="KEGG" id="mnu:NCTC10166_00471"/>
<dbReference type="GO" id="GO:1901135">
    <property type="term" value="P:carbohydrate derivative metabolic process"/>
    <property type="evidence" value="ECO:0007669"/>
    <property type="project" value="InterPro"/>
</dbReference>
<dbReference type="GO" id="GO:0003677">
    <property type="term" value="F:DNA binding"/>
    <property type="evidence" value="ECO:0007669"/>
    <property type="project" value="UniProtKB-KW"/>
</dbReference>
<keyword evidence="7" id="KW-1185">Reference proteome</keyword>
<evidence type="ECO:0000259" key="5">
    <source>
        <dbReference type="PROSITE" id="PS51464"/>
    </source>
</evidence>
<dbReference type="SUPFAM" id="SSF46689">
    <property type="entry name" value="Homeodomain-like"/>
    <property type="match status" value="1"/>
</dbReference>
<dbReference type="InterPro" id="IPR035472">
    <property type="entry name" value="RpiR-like_SIS"/>
</dbReference>
<proteinExistence type="predicted"/>
<dbReference type="InterPro" id="IPR001347">
    <property type="entry name" value="SIS_dom"/>
</dbReference>
<protein>
    <submittedName>
        <fullName evidence="6">GntR family transcriptional regulator</fullName>
    </submittedName>
</protein>
<dbReference type="PROSITE" id="PS51464">
    <property type="entry name" value="SIS"/>
    <property type="match status" value="1"/>
</dbReference>
<dbReference type="PROSITE" id="PS51071">
    <property type="entry name" value="HTH_RPIR"/>
    <property type="match status" value="1"/>
</dbReference>
<name>A0A449A5Q9_9BACT</name>
<dbReference type="Proteomes" id="UP000289440">
    <property type="component" value="Chromosome"/>
</dbReference>
<accession>A0A449A5Q9</accession>
<dbReference type="Gene3D" id="3.40.50.10490">
    <property type="entry name" value="Glucose-6-phosphate isomerase like protein, domain 1"/>
    <property type="match status" value="1"/>
</dbReference>
<dbReference type="Gene3D" id="1.10.10.10">
    <property type="entry name" value="Winged helix-like DNA-binding domain superfamily/Winged helix DNA-binding domain"/>
    <property type="match status" value="1"/>
</dbReference>
<dbReference type="PANTHER" id="PTHR30514:SF21">
    <property type="entry name" value="RPIR-FAMILY TRANSCRIPTIONAL REGULATOR"/>
    <property type="match status" value="1"/>
</dbReference>
<evidence type="ECO:0000256" key="2">
    <source>
        <dbReference type="ARBA" id="ARBA00023125"/>
    </source>
</evidence>
<evidence type="ECO:0000256" key="1">
    <source>
        <dbReference type="ARBA" id="ARBA00023015"/>
    </source>
</evidence>
<feature type="domain" description="SIS" evidence="5">
    <location>
        <begin position="122"/>
        <end position="257"/>
    </location>
</feature>
<keyword evidence="3" id="KW-0804">Transcription</keyword>